<name>A0A177GCN1_9PROT</name>
<dbReference type="GO" id="GO:0050660">
    <property type="term" value="F:flavin adenine dinucleotide binding"/>
    <property type="evidence" value="ECO:0007669"/>
    <property type="project" value="InterPro"/>
</dbReference>
<dbReference type="GO" id="GO:0008720">
    <property type="term" value="F:D-lactate dehydrogenase (NAD+) activity"/>
    <property type="evidence" value="ECO:0007669"/>
    <property type="project" value="TreeGrafter"/>
</dbReference>
<feature type="domain" description="FAD-binding oxidoreductase/transferase type 4 C-terminal" evidence="5">
    <location>
        <begin position="3"/>
        <end position="65"/>
    </location>
</feature>
<comment type="cofactor">
    <cofactor evidence="1">
        <name>FAD</name>
        <dbReference type="ChEBI" id="CHEBI:57692"/>
    </cofactor>
</comment>
<dbReference type="InterPro" id="IPR004113">
    <property type="entry name" value="FAD-bd_oxidored_4_C"/>
</dbReference>
<dbReference type="PANTHER" id="PTHR11748:SF111">
    <property type="entry name" value="D-LACTATE DEHYDROGENASE, MITOCHONDRIAL-RELATED"/>
    <property type="match status" value="1"/>
</dbReference>
<evidence type="ECO:0000256" key="3">
    <source>
        <dbReference type="ARBA" id="ARBA00022827"/>
    </source>
</evidence>
<sequence length="82" mass="8787">MSAAVCQFENLHDAVQTAMEIIQCGIPINRVELMDPVQMQASIQFSKLEGYRPLTTLFFEFAGAPASSAGTGERNGSSCGSE</sequence>
<keyword evidence="4 6" id="KW-0560">Oxidoreductase</keyword>
<dbReference type="Pfam" id="PF02913">
    <property type="entry name" value="FAD-oxidase_C"/>
    <property type="match status" value="1"/>
</dbReference>
<dbReference type="GO" id="GO:1903457">
    <property type="term" value="P:lactate catabolic process"/>
    <property type="evidence" value="ECO:0007669"/>
    <property type="project" value="TreeGrafter"/>
</dbReference>
<keyword evidence="3" id="KW-0274">FAD</keyword>
<evidence type="ECO:0000256" key="4">
    <source>
        <dbReference type="ARBA" id="ARBA00023002"/>
    </source>
</evidence>
<reference evidence="6 7" key="1">
    <citation type="submission" date="2016-03" db="EMBL/GenBank/DDBJ databases">
        <title>Draft genome sequence of Acetobacter malorum CECT 7742, a strain isolated from strawberry vinegar.</title>
        <authorList>
            <person name="Sainz F."/>
            <person name="Mas A."/>
            <person name="Torija M.J."/>
        </authorList>
    </citation>
    <scope>NUCLEOTIDE SEQUENCE [LARGE SCALE GENOMIC DNA]</scope>
    <source>
        <strain evidence="6 7">CECT 7742</strain>
    </source>
</reference>
<dbReference type="SUPFAM" id="SSF55103">
    <property type="entry name" value="FAD-linked oxidases, C-terminal domain"/>
    <property type="match status" value="1"/>
</dbReference>
<evidence type="ECO:0000256" key="2">
    <source>
        <dbReference type="ARBA" id="ARBA00022630"/>
    </source>
</evidence>
<evidence type="ECO:0000313" key="7">
    <source>
        <dbReference type="Proteomes" id="UP000077349"/>
    </source>
</evidence>
<dbReference type="PANTHER" id="PTHR11748">
    <property type="entry name" value="D-LACTATE DEHYDROGENASE"/>
    <property type="match status" value="1"/>
</dbReference>
<dbReference type="EMBL" id="LVHD01000017">
    <property type="protein sequence ID" value="OAG77115.1"/>
    <property type="molecule type" value="Genomic_DNA"/>
</dbReference>
<dbReference type="InterPro" id="IPR016164">
    <property type="entry name" value="FAD-linked_Oxase-like_C"/>
</dbReference>
<evidence type="ECO:0000259" key="5">
    <source>
        <dbReference type="Pfam" id="PF02913"/>
    </source>
</evidence>
<proteinExistence type="predicted"/>
<organism evidence="6 7">
    <name type="scientific">Acetobacter malorum</name>
    <dbReference type="NCBI Taxonomy" id="178901"/>
    <lineage>
        <taxon>Bacteria</taxon>
        <taxon>Pseudomonadati</taxon>
        <taxon>Pseudomonadota</taxon>
        <taxon>Alphaproteobacteria</taxon>
        <taxon>Acetobacterales</taxon>
        <taxon>Acetobacteraceae</taxon>
        <taxon>Acetobacter</taxon>
    </lineage>
</organism>
<dbReference type="Proteomes" id="UP000077349">
    <property type="component" value="Unassembled WGS sequence"/>
</dbReference>
<accession>A0A177GCN1</accession>
<comment type="caution">
    <text evidence="6">The sequence shown here is derived from an EMBL/GenBank/DDBJ whole genome shotgun (WGS) entry which is preliminary data.</text>
</comment>
<gene>
    <name evidence="6" type="ORF">Amal_01653</name>
</gene>
<evidence type="ECO:0000256" key="1">
    <source>
        <dbReference type="ARBA" id="ARBA00001974"/>
    </source>
</evidence>
<dbReference type="GO" id="GO:0004458">
    <property type="term" value="F:D-lactate dehydrogenase (cytochrome) activity"/>
    <property type="evidence" value="ECO:0007669"/>
    <property type="project" value="UniProtKB-EC"/>
</dbReference>
<dbReference type="EC" id="1.1.2.4" evidence="6"/>
<dbReference type="AlphaFoldDB" id="A0A177GCN1"/>
<keyword evidence="2" id="KW-0285">Flavoprotein</keyword>
<protein>
    <submittedName>
        <fullName evidence="6">D-Lactate dehydrogenase, cytochrome c-dependent</fullName>
        <ecNumber evidence="6">1.1.2.4</ecNumber>
    </submittedName>
</protein>
<evidence type="ECO:0000313" key="6">
    <source>
        <dbReference type="EMBL" id="OAG77115.1"/>
    </source>
</evidence>
<dbReference type="PATRIC" id="fig|178901.16.peg.1759"/>